<organism evidence="2 3">
    <name type="scientific">Aliidiomarina iranensis</name>
    <dbReference type="NCBI Taxonomy" id="1434071"/>
    <lineage>
        <taxon>Bacteria</taxon>
        <taxon>Pseudomonadati</taxon>
        <taxon>Pseudomonadota</taxon>
        <taxon>Gammaproteobacteria</taxon>
        <taxon>Alteromonadales</taxon>
        <taxon>Idiomarinaceae</taxon>
        <taxon>Aliidiomarina</taxon>
    </lineage>
</organism>
<dbReference type="EMBL" id="PIPJ01000002">
    <property type="protein sequence ID" value="RUO22271.1"/>
    <property type="molecule type" value="Genomic_DNA"/>
</dbReference>
<evidence type="ECO:0000313" key="3">
    <source>
        <dbReference type="Proteomes" id="UP000288395"/>
    </source>
</evidence>
<dbReference type="InterPro" id="IPR025979">
    <property type="entry name" value="ChrR-like_cupin_dom"/>
</dbReference>
<feature type="domain" description="ChrR-like cupin" evidence="1">
    <location>
        <begin position="9"/>
        <end position="112"/>
    </location>
</feature>
<dbReference type="SUPFAM" id="SSF51182">
    <property type="entry name" value="RmlC-like cupins"/>
    <property type="match status" value="2"/>
</dbReference>
<evidence type="ECO:0000313" key="2">
    <source>
        <dbReference type="EMBL" id="RUO22271.1"/>
    </source>
</evidence>
<evidence type="ECO:0000259" key="1">
    <source>
        <dbReference type="Pfam" id="PF12973"/>
    </source>
</evidence>
<gene>
    <name evidence="2" type="ORF">CWE08_03535</name>
</gene>
<reference evidence="3" key="1">
    <citation type="journal article" date="2018" name="Front. Microbiol.">
        <title>Genome-Based Analysis Reveals the Taxonomy and Diversity of the Family Idiomarinaceae.</title>
        <authorList>
            <person name="Liu Y."/>
            <person name="Lai Q."/>
            <person name="Shao Z."/>
        </authorList>
    </citation>
    <scope>NUCLEOTIDE SEQUENCE [LARGE SCALE GENOMIC DNA]</scope>
    <source>
        <strain evidence="3">GBPy7</strain>
    </source>
</reference>
<name>A0A432VZU4_9GAMM</name>
<dbReference type="Gene3D" id="2.60.120.10">
    <property type="entry name" value="Jelly Rolls"/>
    <property type="match status" value="2"/>
</dbReference>
<dbReference type="RefSeq" id="WP_126765687.1">
    <property type="nucleotide sequence ID" value="NZ_PIPJ01000002.1"/>
</dbReference>
<dbReference type="CDD" id="cd20303">
    <property type="entry name" value="cupin_ChrR_1"/>
    <property type="match status" value="2"/>
</dbReference>
<dbReference type="Pfam" id="PF12973">
    <property type="entry name" value="Cupin_7"/>
    <property type="match status" value="2"/>
</dbReference>
<accession>A0A432VZU4</accession>
<dbReference type="InterPro" id="IPR011051">
    <property type="entry name" value="RmlC_Cupin_sf"/>
</dbReference>
<dbReference type="Proteomes" id="UP000288395">
    <property type="component" value="Unassembled WGS sequence"/>
</dbReference>
<dbReference type="InterPro" id="IPR014710">
    <property type="entry name" value="RmlC-like_jellyroll"/>
</dbReference>
<sequence>MLVRADLQKREVVTPEQYNYVASPLPGVSRMMLDRQGNEIARATSIVKYDAGAGFTAHTHGGGEEILVLDGVFSDEHGDYPAGTYIRNPPGTSHTPFSKDGCTILVKLWQFAAGDHEQLALNTNKMQWRPGLVPGLSVLPLHEHDGINTALVRWAPNTQFNPHMHPGGEEIYVIKGLFRDEHGEYPAGSWLRSPRWSKHTPFTGEEGALIYVKVGHLGANFLELPSAS</sequence>
<dbReference type="OrthoDB" id="9801227at2"/>
<comment type="caution">
    <text evidence="2">The sequence shown here is derived from an EMBL/GenBank/DDBJ whole genome shotgun (WGS) entry which is preliminary data.</text>
</comment>
<keyword evidence="3" id="KW-1185">Reference proteome</keyword>
<proteinExistence type="predicted"/>
<protein>
    <submittedName>
        <fullName evidence="2">Cupin</fullName>
    </submittedName>
</protein>
<feature type="domain" description="ChrR-like cupin" evidence="1">
    <location>
        <begin position="118"/>
        <end position="217"/>
    </location>
</feature>
<dbReference type="AlphaFoldDB" id="A0A432VZU4"/>